<gene>
    <name evidence="3" type="ORF">Arub01_54860</name>
</gene>
<feature type="region of interest" description="Disordered" evidence="1">
    <location>
        <begin position="305"/>
        <end position="409"/>
    </location>
</feature>
<feature type="compositionally biased region" description="Low complexity" evidence="1">
    <location>
        <begin position="328"/>
        <end position="339"/>
    </location>
</feature>
<accession>A0A9W6Q2A8</accession>
<dbReference type="InterPro" id="IPR000719">
    <property type="entry name" value="Prot_kinase_dom"/>
</dbReference>
<dbReference type="RefSeq" id="WP_067917295.1">
    <property type="nucleotide sequence ID" value="NZ_BSRZ01000021.1"/>
</dbReference>
<evidence type="ECO:0000259" key="2">
    <source>
        <dbReference type="PROSITE" id="PS50011"/>
    </source>
</evidence>
<reference evidence="3" key="1">
    <citation type="submission" date="2023-02" db="EMBL/GenBank/DDBJ databases">
        <title>Actinomadura rubrobrunea NBRC 14622.</title>
        <authorList>
            <person name="Ichikawa N."/>
            <person name="Sato H."/>
            <person name="Tonouchi N."/>
        </authorList>
    </citation>
    <scope>NUCLEOTIDE SEQUENCE</scope>
    <source>
        <strain evidence="3">NBRC 14622</strain>
    </source>
</reference>
<dbReference type="CDD" id="cd00995">
    <property type="entry name" value="PBP2_NikA_DppA_OppA_like"/>
    <property type="match status" value="1"/>
</dbReference>
<protein>
    <recommendedName>
        <fullName evidence="2">Protein kinase domain-containing protein</fullName>
    </recommendedName>
</protein>
<dbReference type="Pfam" id="PF00069">
    <property type="entry name" value="Pkinase"/>
    <property type="match status" value="1"/>
</dbReference>
<dbReference type="GO" id="GO:0005524">
    <property type="term" value="F:ATP binding"/>
    <property type="evidence" value="ECO:0007669"/>
    <property type="project" value="InterPro"/>
</dbReference>
<dbReference type="Gene3D" id="3.30.200.20">
    <property type="entry name" value="Phosphorylase Kinase, domain 1"/>
    <property type="match status" value="1"/>
</dbReference>
<name>A0A9W6Q2A8_9ACTN</name>
<dbReference type="Gene3D" id="1.10.510.10">
    <property type="entry name" value="Transferase(Phosphotransferase) domain 1"/>
    <property type="match status" value="1"/>
</dbReference>
<dbReference type="CDD" id="cd14014">
    <property type="entry name" value="STKc_PknB_like"/>
    <property type="match status" value="1"/>
</dbReference>
<organism evidence="3 4">
    <name type="scientific">Actinomadura rubrobrunea</name>
    <dbReference type="NCBI Taxonomy" id="115335"/>
    <lineage>
        <taxon>Bacteria</taxon>
        <taxon>Bacillati</taxon>
        <taxon>Actinomycetota</taxon>
        <taxon>Actinomycetes</taxon>
        <taxon>Streptosporangiales</taxon>
        <taxon>Thermomonosporaceae</taxon>
        <taxon>Actinomadura</taxon>
    </lineage>
</organism>
<dbReference type="GO" id="GO:0015833">
    <property type="term" value="P:peptide transport"/>
    <property type="evidence" value="ECO:0007669"/>
    <property type="project" value="TreeGrafter"/>
</dbReference>
<dbReference type="GO" id="GO:1904680">
    <property type="term" value="F:peptide transmembrane transporter activity"/>
    <property type="evidence" value="ECO:0007669"/>
    <property type="project" value="TreeGrafter"/>
</dbReference>
<evidence type="ECO:0000313" key="3">
    <source>
        <dbReference type="EMBL" id="GLW67243.1"/>
    </source>
</evidence>
<dbReference type="Proteomes" id="UP001165124">
    <property type="component" value="Unassembled WGS sequence"/>
</dbReference>
<dbReference type="AlphaFoldDB" id="A0A9W6Q2A8"/>
<comment type="caution">
    <text evidence="3">The sequence shown here is derived from an EMBL/GenBank/DDBJ whole genome shotgun (WGS) entry which is preliminary data.</text>
</comment>
<dbReference type="InterPro" id="IPR008271">
    <property type="entry name" value="Ser/Thr_kinase_AS"/>
</dbReference>
<dbReference type="EMBL" id="BSRZ01000021">
    <property type="protein sequence ID" value="GLW67243.1"/>
    <property type="molecule type" value="Genomic_DNA"/>
</dbReference>
<dbReference type="InterPro" id="IPR011009">
    <property type="entry name" value="Kinase-like_dom_sf"/>
</dbReference>
<dbReference type="Gene3D" id="3.40.190.10">
    <property type="entry name" value="Periplasmic binding protein-like II"/>
    <property type="match status" value="1"/>
</dbReference>
<dbReference type="PANTHER" id="PTHR30290:SF83">
    <property type="entry name" value="ABC TRANSPORTER SUBSTRATE-BINDING PROTEIN"/>
    <property type="match status" value="1"/>
</dbReference>
<evidence type="ECO:0000313" key="4">
    <source>
        <dbReference type="Proteomes" id="UP001165124"/>
    </source>
</evidence>
<dbReference type="SUPFAM" id="SSF56112">
    <property type="entry name" value="Protein kinase-like (PK-like)"/>
    <property type="match status" value="1"/>
</dbReference>
<feature type="domain" description="Protein kinase" evidence="2">
    <location>
        <begin position="18"/>
        <end position="266"/>
    </location>
</feature>
<dbReference type="PANTHER" id="PTHR30290">
    <property type="entry name" value="PERIPLASMIC BINDING COMPONENT OF ABC TRANSPORTER"/>
    <property type="match status" value="1"/>
</dbReference>
<dbReference type="Pfam" id="PF00496">
    <property type="entry name" value="SBP_bac_5"/>
    <property type="match status" value="1"/>
</dbReference>
<dbReference type="SUPFAM" id="SSF53850">
    <property type="entry name" value="Periplasmic binding protein-like II"/>
    <property type="match status" value="1"/>
</dbReference>
<dbReference type="GO" id="GO:0004672">
    <property type="term" value="F:protein kinase activity"/>
    <property type="evidence" value="ECO:0007669"/>
    <property type="project" value="InterPro"/>
</dbReference>
<dbReference type="PROSITE" id="PS00108">
    <property type="entry name" value="PROTEIN_KINASE_ST"/>
    <property type="match status" value="1"/>
</dbReference>
<keyword evidence="4" id="KW-1185">Reference proteome</keyword>
<dbReference type="InterPro" id="IPR000914">
    <property type="entry name" value="SBP_5_dom"/>
</dbReference>
<sequence length="947" mass="98836">MAEIAPLRPGDPERLGAYRLTGLLGEGGQGSVYLAEDDDGRRVAIKLLHARFSGDAKARSRFAAELEVARRVSPFCTARILDADVEGDRPYIVSEYIDAPSLSEVLAAEGPRSGGDLDRLAIGTMTALAAIHQAGVVHRDFKPANVLVAPDGPRVIDFGIARALDATGTMSSTAVGTPAYMAPEQITGAPIGPQADVWAWGATMVYAATCRAAFGQDSIPAVMHRILHLPPDLGALTEPLRGLVAHCLIKDPAARPSSHQVLMQLLTLAGSPPRPAAGPGAEAQSAILTQGAEAAATDTLVLQPQAAPAAPAHPVVGGQTPIPSPTGQAPVPTPTGAVAPPAPPYGFPQGGQGGHAGPGPAVPGPGHSTPGGAWAPPQTPVPGGGPDAASWPGLPTTSPGAPGKGPGRRGMGVLAAGGGAALVALIVGASVVITQLDGDGGRRGPQTPKQGGEVRLALEAPLSENGEIDPGHAGFGTGRTLAKALFTGLMEVTKDGTVRPRLARDVRPDQACRQWTIDIKPGTTFSNGEPVDAEAFARGWSRHAAGEAGYLMEDIKGYAAVANGRSRTLEGVHAAGGVLRVELDKTDCEFPKRLADPIFAPVPRAAGDKDNRDYNLAPVGNGPFKLQSYTPRQTATLVRNDRWAFGKSKLDRVTVRLTESTAQQLSAFTGGLADWAAVDADDPGASPRLNDMKTRIGTTQRMLVPITKRGPMRSREARLAVSYALDRRQIADTVTHGFGRPATGLVSPAVPGFSEGGACPSCQGPDAARAKQLAQAAGLGPGTRVNLYVRSIGTYRYWCEVVRQQLRQVLGWDVQLRVVDVQDFTREVTGKDAQGLIALGWRPDYPSAYSVLQPLLGGDQIATADNGRSNYGGWRNAAFDKELANAIGARDEGARTRVLRSAEKIALDDMAIIPVWTDQWAALASDKFTGLDLDFDGDPTLATAARK</sequence>
<dbReference type="PROSITE" id="PS50011">
    <property type="entry name" value="PROTEIN_KINASE_DOM"/>
    <property type="match status" value="1"/>
</dbReference>
<dbReference type="Gene3D" id="3.10.105.10">
    <property type="entry name" value="Dipeptide-binding Protein, Domain 3"/>
    <property type="match status" value="1"/>
</dbReference>
<evidence type="ECO:0000256" key="1">
    <source>
        <dbReference type="SAM" id="MobiDB-lite"/>
    </source>
</evidence>
<feature type="compositionally biased region" description="Gly residues" evidence="1">
    <location>
        <begin position="348"/>
        <end position="357"/>
    </location>
</feature>
<dbReference type="InterPro" id="IPR039424">
    <property type="entry name" value="SBP_5"/>
</dbReference>
<proteinExistence type="predicted"/>